<dbReference type="RefSeq" id="WP_174994708.1">
    <property type="nucleotide sequence ID" value="NZ_CABVPX010000059.1"/>
</dbReference>
<gene>
    <name evidence="3" type="ORF">BAR24066_07323</name>
</gene>
<dbReference type="GO" id="GO:0030975">
    <property type="term" value="F:thiamine binding"/>
    <property type="evidence" value="ECO:0007669"/>
    <property type="project" value="TreeGrafter"/>
</dbReference>
<comment type="caution">
    <text evidence="3">The sequence shown here is derived from an EMBL/GenBank/DDBJ whole genome shotgun (WGS) entry which is preliminary data.</text>
</comment>
<dbReference type="AlphaFoldDB" id="A0A9Q9SRN7"/>
<dbReference type="PROSITE" id="PS51257">
    <property type="entry name" value="PROKAR_LIPOPROTEIN"/>
    <property type="match status" value="1"/>
</dbReference>
<dbReference type="InterPro" id="IPR026045">
    <property type="entry name" value="Ferric-bd"/>
</dbReference>
<organism evidence="3 4">
    <name type="scientific">Burkholderia arboris</name>
    <dbReference type="NCBI Taxonomy" id="488730"/>
    <lineage>
        <taxon>Bacteria</taxon>
        <taxon>Pseudomonadati</taxon>
        <taxon>Pseudomonadota</taxon>
        <taxon>Betaproteobacteria</taxon>
        <taxon>Burkholderiales</taxon>
        <taxon>Burkholderiaceae</taxon>
        <taxon>Burkholderia</taxon>
        <taxon>Burkholderia cepacia complex</taxon>
    </lineage>
</organism>
<name>A0A9Q9SRN7_9BURK</name>
<dbReference type="SUPFAM" id="SSF53850">
    <property type="entry name" value="Periplasmic binding protein-like II"/>
    <property type="match status" value="1"/>
</dbReference>
<dbReference type="PANTHER" id="PTHR30006:SF2">
    <property type="entry name" value="ABC TRANSPORTER SUBSTRATE-BINDING PROTEIN"/>
    <property type="match status" value="1"/>
</dbReference>
<feature type="signal peptide" evidence="2">
    <location>
        <begin position="1"/>
        <end position="24"/>
    </location>
</feature>
<dbReference type="Proteomes" id="UP000494172">
    <property type="component" value="Unassembled WGS sequence"/>
</dbReference>
<proteinExistence type="predicted"/>
<feature type="chain" id="PRO_5040503693" evidence="2">
    <location>
        <begin position="25"/>
        <end position="342"/>
    </location>
</feature>
<protein>
    <submittedName>
        <fullName evidence="3">Phosphonate ABC transporter substrate-binding protein</fullName>
    </submittedName>
</protein>
<reference evidence="3 4" key="1">
    <citation type="submission" date="2019-09" db="EMBL/GenBank/DDBJ databases">
        <authorList>
            <person name="Depoorter E."/>
        </authorList>
    </citation>
    <scope>NUCLEOTIDE SEQUENCE [LARGE SCALE GENOMIC DNA]</scope>
    <source>
        <strain evidence="3">LMG 24066</strain>
    </source>
</reference>
<dbReference type="PANTHER" id="PTHR30006">
    <property type="entry name" value="THIAMINE-BINDING PERIPLASMIC PROTEIN-RELATED"/>
    <property type="match status" value="1"/>
</dbReference>
<dbReference type="CDD" id="cd13544">
    <property type="entry name" value="PBP2_Fbp_like_1"/>
    <property type="match status" value="1"/>
</dbReference>
<keyword evidence="1 2" id="KW-0732">Signal</keyword>
<sequence length="342" mass="36977">MKFPLRSTVAAMLAAACLTTTAQAAGNLNVLCSADLEWCQLMKTRFTKETGIDVSMIRKSAGESFAQIQAQAKNPQVDVWWAGSGDAHLQAAFEKLTQPYQSPLAAQLQPWAQTFAKVADSRSVGIYQGVLGIGYNVTEINSRKLPAPKCWKDLLNPAFKGEIQIANPNSSGTSYVALATLVQLFGEDDAFKYLRTLNANISQYTDTGVAPGEAASRGESTVAIEFIHDLIKQKVAGFPIAVAPACEGTGFEIGGMSIVAGAKHLAEAKRFYDFALRADTETAAVDAKAYQIPANRDAKVPPQAPNVASIKLVNYDFAKYGSPQVRKHLLQRWTTEIYNHGN</sequence>
<evidence type="ECO:0000256" key="1">
    <source>
        <dbReference type="ARBA" id="ARBA00022729"/>
    </source>
</evidence>
<dbReference type="PIRSF" id="PIRSF002825">
    <property type="entry name" value="CfbpA"/>
    <property type="match status" value="1"/>
</dbReference>
<evidence type="ECO:0000313" key="3">
    <source>
        <dbReference type="EMBL" id="VWC45436.1"/>
    </source>
</evidence>
<dbReference type="GO" id="GO:0030288">
    <property type="term" value="C:outer membrane-bounded periplasmic space"/>
    <property type="evidence" value="ECO:0007669"/>
    <property type="project" value="TreeGrafter"/>
</dbReference>
<accession>A0A9Q9SRN7</accession>
<dbReference type="GO" id="GO:0015888">
    <property type="term" value="P:thiamine transport"/>
    <property type="evidence" value="ECO:0007669"/>
    <property type="project" value="TreeGrafter"/>
</dbReference>
<evidence type="ECO:0000256" key="2">
    <source>
        <dbReference type="SAM" id="SignalP"/>
    </source>
</evidence>
<dbReference type="Pfam" id="PF13343">
    <property type="entry name" value="SBP_bac_6"/>
    <property type="match status" value="1"/>
</dbReference>
<evidence type="ECO:0000313" key="4">
    <source>
        <dbReference type="Proteomes" id="UP000494172"/>
    </source>
</evidence>
<dbReference type="EMBL" id="CABVPX010000059">
    <property type="protein sequence ID" value="VWC45436.1"/>
    <property type="molecule type" value="Genomic_DNA"/>
</dbReference>
<dbReference type="GO" id="GO:0030976">
    <property type="term" value="F:thiamine pyrophosphate binding"/>
    <property type="evidence" value="ECO:0007669"/>
    <property type="project" value="TreeGrafter"/>
</dbReference>
<dbReference type="Gene3D" id="3.40.190.10">
    <property type="entry name" value="Periplasmic binding protein-like II"/>
    <property type="match status" value="2"/>
</dbReference>